<evidence type="ECO:0000313" key="4">
    <source>
        <dbReference type="Proteomes" id="UP001057375"/>
    </source>
</evidence>
<evidence type="ECO:0000259" key="2">
    <source>
        <dbReference type="Pfam" id="PF05028"/>
    </source>
</evidence>
<evidence type="ECO:0000313" key="3">
    <source>
        <dbReference type="EMBL" id="GKT35279.1"/>
    </source>
</evidence>
<comment type="caution">
    <text evidence="3">The sequence shown here is derived from an EMBL/GenBank/DDBJ whole genome shotgun (WGS) entry which is preliminary data.</text>
</comment>
<feature type="compositionally biased region" description="Low complexity" evidence="1">
    <location>
        <begin position="846"/>
        <end position="856"/>
    </location>
</feature>
<dbReference type="PANTHER" id="PTHR12837">
    <property type="entry name" value="POLY ADP-RIBOSE GLYCOHYDROLASE"/>
    <property type="match status" value="1"/>
</dbReference>
<evidence type="ECO:0000256" key="1">
    <source>
        <dbReference type="SAM" id="MobiDB-lite"/>
    </source>
</evidence>
<proteinExistence type="predicted"/>
<feature type="region of interest" description="Disordered" evidence="1">
    <location>
        <begin position="777"/>
        <end position="856"/>
    </location>
</feature>
<dbReference type="InterPro" id="IPR007724">
    <property type="entry name" value="Poly_GlycHdrlase"/>
</dbReference>
<name>A0ABQ5KV35_9EUKA</name>
<organism evidence="3 4">
    <name type="scientific">Aduncisulcus paluster</name>
    <dbReference type="NCBI Taxonomy" id="2918883"/>
    <lineage>
        <taxon>Eukaryota</taxon>
        <taxon>Metamonada</taxon>
        <taxon>Carpediemonas-like organisms</taxon>
        <taxon>Aduncisulcus</taxon>
    </lineage>
</organism>
<dbReference type="Proteomes" id="UP001057375">
    <property type="component" value="Unassembled WGS sequence"/>
</dbReference>
<gene>
    <name evidence="3" type="ORF">ADUPG1_008469</name>
</gene>
<keyword evidence="4" id="KW-1185">Reference proteome</keyword>
<feature type="domain" description="PARG catalytic Macro" evidence="2">
    <location>
        <begin position="316"/>
        <end position="598"/>
    </location>
</feature>
<sequence>MVQWFTIPGGCNWKSYKNELKIIQHSCINGIATVEAVVDCFLKLQEIKRCGDFQKRSLTFIFSGACDLVSKHNDLSSSQVLNDSIGMMINCCLLLDHRDGMADKFAKISSNNPVFIISRLMCLSLNALAFLNLFDNYSYNMTFLKFPVSHSGKYIPEDGILFQVEKCACMLQYFIEAKFSFSELEKNCIVLVHRSISKKFVHDVLNPEPIMKSSKGKKKGKKNRSVYSSDEMGVFLDDFHYKSLYPTSWDISSDHYEAIMEQKRKARNRLKFNFIPQSVHSHGDTEVCHGTKPSITILSTKSSLLSQEFICSRTVGDFANKHIGGGVFGRGSVQEEIMFLTCPDLCVSKYLCEVLDDESAVWIFGAPLISKYEGYSRNFRYAGRVKLPIESYGKKSSDKTDSIHPLCLCSVSVQDIPKVKMGQKISKTPISRQINILPFCITVMDALHFEDSGSDLLQLCPGNFLREVTKAVAAFSPPSLQHIQIRASEMGSGSLRTARPYSYSELMNSILVLSHDVCSNNNPLIIRTQNVKDLYVGDLVKCNFYDSDLINECIDSDAGGIMKLFYRPIVSGRWGCGAFNGDGPVKGLVQMFALSIANYLNREKMEQQLKQSEYSPSEFLIHLELCPYKNKSDSKSWKSIVKRIYCRDMCSCFQILSNLDNFRQDVKQNATLAEYIKFWDQFNEEEEESQPDDPILEAAIVPTKEIQSSELTQSSFAESILLSNSGGVSCDVLSSVIPCDSSSIVPRSDPIHASLIPEYIDIFSETVSQNDVIPLNAPIEVKDMEERKEEEEEEGKEEEREEKEEEEEEEKEEEREEKEEEEEEEKEEEEEEEEGEEDEKNEESSSESIQTHISSLSITMERQIDCKVPNQRKIFRFFRRVSSSLILYKNPLREYYKKLEFHSLFDKTPQYSNPLQKIRQKAK</sequence>
<dbReference type="EMBL" id="BQXS01010957">
    <property type="protein sequence ID" value="GKT35279.1"/>
    <property type="molecule type" value="Genomic_DNA"/>
</dbReference>
<dbReference type="PANTHER" id="PTHR12837:SF0">
    <property type="entry name" value="POLY(ADP-RIBOSE) GLYCOHYDROLASE"/>
    <property type="match status" value="1"/>
</dbReference>
<accession>A0ABQ5KV35</accession>
<dbReference type="Pfam" id="PF05028">
    <property type="entry name" value="PARG_cat_C"/>
    <property type="match status" value="1"/>
</dbReference>
<dbReference type="InterPro" id="IPR046372">
    <property type="entry name" value="PARG_cat_C"/>
</dbReference>
<reference evidence="3" key="1">
    <citation type="submission" date="2022-03" db="EMBL/GenBank/DDBJ databases">
        <title>Draft genome sequence of Aduncisulcus paluster, a free-living microaerophilic Fornicata.</title>
        <authorList>
            <person name="Yuyama I."/>
            <person name="Kume K."/>
            <person name="Tamura T."/>
            <person name="Inagaki Y."/>
            <person name="Hashimoto T."/>
        </authorList>
    </citation>
    <scope>NUCLEOTIDE SEQUENCE</scope>
    <source>
        <strain evidence="3">NY0171</strain>
    </source>
</reference>
<feature type="compositionally biased region" description="Acidic residues" evidence="1">
    <location>
        <begin position="788"/>
        <end position="845"/>
    </location>
</feature>
<protein>
    <submittedName>
        <fullName evidence="3">Poly(ADP-ribose) glycohydrolase like protein</fullName>
    </submittedName>
</protein>